<evidence type="ECO:0000313" key="2">
    <source>
        <dbReference type="EMBL" id="CAH7668192.1"/>
    </source>
</evidence>
<comment type="caution">
    <text evidence="2">The sequence shown here is derived from an EMBL/GenBank/DDBJ whole genome shotgun (WGS) entry which is preliminary data.</text>
</comment>
<feature type="compositionally biased region" description="Low complexity" evidence="1">
    <location>
        <begin position="384"/>
        <end position="395"/>
    </location>
</feature>
<proteinExistence type="predicted"/>
<evidence type="ECO:0000256" key="1">
    <source>
        <dbReference type="SAM" id="MobiDB-lite"/>
    </source>
</evidence>
<feature type="region of interest" description="Disordered" evidence="1">
    <location>
        <begin position="84"/>
        <end position="148"/>
    </location>
</feature>
<reference evidence="2" key="1">
    <citation type="submission" date="2022-06" db="EMBL/GenBank/DDBJ databases">
        <authorList>
            <consortium name="SYNGENTA / RWTH Aachen University"/>
        </authorList>
    </citation>
    <scope>NUCLEOTIDE SEQUENCE</scope>
</reference>
<gene>
    <name evidence="2" type="ORF">PPACK8108_LOCUS2662</name>
</gene>
<feature type="region of interest" description="Disordered" evidence="1">
    <location>
        <begin position="445"/>
        <end position="494"/>
    </location>
</feature>
<feature type="compositionally biased region" description="Basic and acidic residues" evidence="1">
    <location>
        <begin position="138"/>
        <end position="148"/>
    </location>
</feature>
<accession>A0AAV0AKU4</accession>
<feature type="compositionally biased region" description="Basic and acidic residues" evidence="1">
    <location>
        <begin position="101"/>
        <end position="110"/>
    </location>
</feature>
<dbReference type="AlphaFoldDB" id="A0AAV0AKU4"/>
<name>A0AAV0AKU4_PHAPC</name>
<feature type="compositionally biased region" description="Basic and acidic residues" evidence="1">
    <location>
        <begin position="323"/>
        <end position="352"/>
    </location>
</feature>
<evidence type="ECO:0000313" key="3">
    <source>
        <dbReference type="Proteomes" id="UP001153365"/>
    </source>
</evidence>
<feature type="region of interest" description="Disordered" evidence="1">
    <location>
        <begin position="322"/>
        <end position="403"/>
    </location>
</feature>
<dbReference type="Proteomes" id="UP001153365">
    <property type="component" value="Unassembled WGS sequence"/>
</dbReference>
<protein>
    <submittedName>
        <fullName evidence="2">Expressed protein</fullName>
    </submittedName>
</protein>
<feature type="compositionally biased region" description="Polar residues" evidence="1">
    <location>
        <begin position="372"/>
        <end position="383"/>
    </location>
</feature>
<keyword evidence="3" id="KW-1185">Reference proteome</keyword>
<feature type="compositionally biased region" description="Polar residues" evidence="1">
    <location>
        <begin position="484"/>
        <end position="494"/>
    </location>
</feature>
<feature type="region of interest" description="Disordered" evidence="1">
    <location>
        <begin position="23"/>
        <end position="56"/>
    </location>
</feature>
<feature type="compositionally biased region" description="Polar residues" evidence="1">
    <location>
        <begin position="353"/>
        <end position="363"/>
    </location>
</feature>
<sequence length="494" mass="54641">MKKIRGLIQKYEQSFKLMKAEKVAKKTAGGPDLGPENFEQPHLQKQAESAEDISKNSSHFSDTFEIISAGRRSNAPSVLPLQVKGKLNYKSSLDPAPRAFRSSEDSEKKSARSPPLTSTKDSAILDSVNVRKQNIAHTKSEESREVDNRVLSDSCAERNIGGKNNQEECQNYTEFMMKNTASVLERGLIKIELSPENVLITKSEPKLANDLNLSKISSTKITSNIKPIDLHHQVVSQTPEARATVAGTKNGSARKQENEIESTVSFSEDKKIETAAKVVDEKLMFPSSCQKEVEKKTTSLTSRSQYSNSKLLKLRAESLSALSEKKKSQKDLKPKPSHERDNQSMGKNDSDILTKNSTTSKRSSLMKMNHQAPINNHVNVKNDSQSSLIKSKSSIAPNNSESEIKIKREVQEPNLGLNSAALGHGDSQKLRHSRLPVPIQATRHLQSSEALDTKNLKGNPSPKPRSHIPVKSNRLYPNPHNPGVSLNKNAISTF</sequence>
<organism evidence="2 3">
    <name type="scientific">Phakopsora pachyrhizi</name>
    <name type="common">Asian soybean rust disease fungus</name>
    <dbReference type="NCBI Taxonomy" id="170000"/>
    <lineage>
        <taxon>Eukaryota</taxon>
        <taxon>Fungi</taxon>
        <taxon>Dikarya</taxon>
        <taxon>Basidiomycota</taxon>
        <taxon>Pucciniomycotina</taxon>
        <taxon>Pucciniomycetes</taxon>
        <taxon>Pucciniales</taxon>
        <taxon>Phakopsoraceae</taxon>
        <taxon>Phakopsora</taxon>
    </lineage>
</organism>
<dbReference type="EMBL" id="CALTRL010000450">
    <property type="protein sequence ID" value="CAH7668192.1"/>
    <property type="molecule type" value="Genomic_DNA"/>
</dbReference>